<evidence type="ECO:0000256" key="1">
    <source>
        <dbReference type="SAM" id="Phobius"/>
    </source>
</evidence>
<reference evidence="3" key="1">
    <citation type="submission" date="2016-06" db="EMBL/GenBank/DDBJ databases">
        <authorList>
            <person name="de Vries S.P.W."/>
            <person name="Hadjirin N.F."/>
            <person name="Lay E.M."/>
            <person name="Zadoks R.N."/>
            <person name="Peacock S.J."/>
            <person name="Parkhill J."/>
            <person name="Grant A.J."/>
            <person name="Mcdougall S."/>
            <person name="Holmes M.A."/>
        </authorList>
    </citation>
    <scope>NUCLEOTIDE SEQUENCE [LARGE SCALE GENOMIC DNA]</scope>
    <source>
        <strain evidence="3">NZ1587</strain>
    </source>
</reference>
<keyword evidence="3" id="KW-1185">Reference proteome</keyword>
<evidence type="ECO:0000313" key="2">
    <source>
        <dbReference type="EMBL" id="OJF72203.1"/>
    </source>
</evidence>
<dbReference type="RefSeq" id="WP_071792858.1">
    <property type="nucleotide sequence ID" value="NZ_LZDD01000001.1"/>
</dbReference>
<protein>
    <recommendedName>
        <fullName evidence="4">DUF3592 domain-containing protein</fullName>
    </recommendedName>
</protein>
<evidence type="ECO:0000313" key="3">
    <source>
        <dbReference type="Proteomes" id="UP000182015"/>
    </source>
</evidence>
<gene>
    <name evidence="2" type="ORF">A9Q68_01275</name>
</gene>
<dbReference type="EMBL" id="LZDD01000001">
    <property type="protein sequence ID" value="OJF72203.1"/>
    <property type="molecule type" value="Genomic_DNA"/>
</dbReference>
<dbReference type="AlphaFoldDB" id="A0A1L8MN75"/>
<evidence type="ECO:0008006" key="4">
    <source>
        <dbReference type="Google" id="ProtNLM"/>
    </source>
</evidence>
<organism evidence="2 3">
    <name type="scientific">Streptococcus bovimastitidis</name>
    <dbReference type="NCBI Taxonomy" id="1856638"/>
    <lineage>
        <taxon>Bacteria</taxon>
        <taxon>Bacillati</taxon>
        <taxon>Bacillota</taxon>
        <taxon>Bacilli</taxon>
        <taxon>Lactobacillales</taxon>
        <taxon>Streptococcaceae</taxon>
        <taxon>Streptococcus</taxon>
    </lineage>
</organism>
<dbReference type="STRING" id="1856638.A9Q68_01275"/>
<feature type="transmembrane region" description="Helical" evidence="1">
    <location>
        <begin position="157"/>
        <end position="180"/>
    </location>
</feature>
<sequence>MLVIKLIFGIFLALGALILFVIAFKFFYKYLLQESRCTEETSGEVISYTRTSKGFEDSGIHLPIVSYTVNGQHYKVVGPEYKAYKTYSHRSPIAANTIKTSYEKNQVLYIDRSLNSHFGLIKNPLEEIYPIGSQVKVFYAADKPQLAYVERYCQKKWAFYLTFVTAICLLIIDLLIVILLP</sequence>
<keyword evidence="1" id="KW-0812">Transmembrane</keyword>
<dbReference type="OrthoDB" id="2225958at2"/>
<dbReference type="Proteomes" id="UP000182015">
    <property type="component" value="Unassembled WGS sequence"/>
</dbReference>
<keyword evidence="1" id="KW-1133">Transmembrane helix</keyword>
<comment type="caution">
    <text evidence="2">The sequence shown here is derived from an EMBL/GenBank/DDBJ whole genome shotgun (WGS) entry which is preliminary data.</text>
</comment>
<proteinExistence type="predicted"/>
<name>A0A1L8MN75_9STRE</name>
<feature type="transmembrane region" description="Helical" evidence="1">
    <location>
        <begin position="6"/>
        <end position="28"/>
    </location>
</feature>
<accession>A0A1L8MN75</accession>
<keyword evidence="1" id="KW-0472">Membrane</keyword>